<organism evidence="3 4">
    <name type="scientific">Oedothorax gibbosus</name>
    <dbReference type="NCBI Taxonomy" id="931172"/>
    <lineage>
        <taxon>Eukaryota</taxon>
        <taxon>Metazoa</taxon>
        <taxon>Ecdysozoa</taxon>
        <taxon>Arthropoda</taxon>
        <taxon>Chelicerata</taxon>
        <taxon>Arachnida</taxon>
        <taxon>Araneae</taxon>
        <taxon>Araneomorphae</taxon>
        <taxon>Entelegynae</taxon>
        <taxon>Araneoidea</taxon>
        <taxon>Linyphiidae</taxon>
        <taxon>Erigoninae</taxon>
        <taxon>Oedothorax</taxon>
    </lineage>
</organism>
<reference evidence="3 4" key="1">
    <citation type="journal article" date="2022" name="Nat. Ecol. Evol.">
        <title>A masculinizing supergene underlies an exaggerated male reproductive morph in a spider.</title>
        <authorList>
            <person name="Hendrickx F."/>
            <person name="De Corte Z."/>
            <person name="Sonet G."/>
            <person name="Van Belleghem S.M."/>
            <person name="Kostlbacher S."/>
            <person name="Vangestel C."/>
        </authorList>
    </citation>
    <scope>NUCLEOTIDE SEQUENCE [LARGE SCALE GENOMIC DNA]</scope>
    <source>
        <strain evidence="3">W744_W776</strain>
    </source>
</reference>
<feature type="region of interest" description="Disordered" evidence="2">
    <location>
        <begin position="346"/>
        <end position="375"/>
    </location>
</feature>
<name>A0AAV6VYL7_9ARAC</name>
<feature type="coiled-coil region" evidence="1">
    <location>
        <begin position="841"/>
        <end position="868"/>
    </location>
</feature>
<accession>A0AAV6VYL7</accession>
<evidence type="ECO:0000313" key="4">
    <source>
        <dbReference type="Proteomes" id="UP000827092"/>
    </source>
</evidence>
<dbReference type="AlphaFoldDB" id="A0AAV6VYL7"/>
<keyword evidence="1" id="KW-0175">Coiled coil</keyword>
<feature type="compositionally biased region" description="Basic and acidic residues" evidence="2">
    <location>
        <begin position="346"/>
        <end position="366"/>
    </location>
</feature>
<evidence type="ECO:0000256" key="2">
    <source>
        <dbReference type="SAM" id="MobiDB-lite"/>
    </source>
</evidence>
<evidence type="ECO:0000313" key="3">
    <source>
        <dbReference type="EMBL" id="KAG8201140.1"/>
    </source>
</evidence>
<dbReference type="EMBL" id="JAFNEN010000008">
    <property type="protein sequence ID" value="KAG8201140.1"/>
    <property type="molecule type" value="Genomic_DNA"/>
</dbReference>
<protein>
    <submittedName>
        <fullName evidence="3">Uncharacterized protein</fullName>
    </submittedName>
</protein>
<sequence>MFRILNKCLNLDYKCNVKHDLSNDDSMSDIEFSPPKHRNNLPLHIDCDFQFKEREPKCVNSLCNLINTRLKLLENEIFSQHKVWEYIQREVDEVKSLIEDCSSTCESSSLSGHENESEVVDSALESHKTCNSLLWDKIKQAEENVEEKKSLMQILSSDVSKLKNSKKKCKKKLEKINSNIDLILEVTNGLHALKCNDCKFCREHIDFREGLLSSVIELIHFSEKKYGSCIEENKALKSCLQKIYTKTKRCLFHSQTYVRNTQVHNLSFETESSSFCTDSIYSSFEEFCQHFQNLQEELMQLKHILLAAEENHLDEVFQSSHSSDCRCYSYSFTRNGNAYLENDYDRNDLKLPKSNDKNNDHYEKKTKSFNNNNEHGDSVPVYEDNLYSSISSPAEKQLDILRSSIFEAVKVIRDVEVVENDDENLINMVTSLAEECSALRQEVSYLRNVRQEKKRAWNKLQCFIMDAERRLIGSNRSITDLREIIKDLGQLIATSESSSLDETVLYMYSNQLEWAEKLLLGCDSSLCQVGVSLNTSSENYLVNPGFKSKESTCISEFTQTSNDICSKTEQSFSDMKYTKCNMSTQTDSSLCHCTVEESDLDLSEITSECELAQKTFSKLVTKETQTDEMHHIYVKEKYFPLETFSDEFQEELKASAEFEEESIVVEQKQYVYNDHRQKECSFIYNHSSQEQAVRETSFVDEIEALKDNLAQQNAVLMRLKDDLDETHFQLAEKEQLLVLLQLDHSRLSTMLAENDVREIDEKECQTDMSSRVYSEDLEKEVYALRQKNIQHHEKIVQQNHTIQSVKTQLCTTISHLKHLKDTATKQLKKQKHYAIKTNKLKQHLYDTRTELEQKCQELKDKNEMLSDQEFIIQEMRVRWDSTIEEFKEKFRMPNSTTNAGTTTDFGCQTELLKECDFDESNGIWPHNKELDMKLRKHSEELSALNAKFLFWENVFSNKKDHKTCNSEPLGKTTDELKSPTSVKDANIWKLLTISEQSYLNLLNKMSDILQLTDLKGSSALMHSSWLSCEDLANARRHDHKKIVQCIEKMKKTLCYLQESISMQSKRSTADNTPTEDRKTNITCHSEEMHFQYLCEVLQKAQESVVKDFSQKRAFHRTVVTAGSGRTSRHTGSRERRIPLELKNGKILAVLEDKFNREELLPNKLDYSKMECKNGNAKIKTPS</sequence>
<proteinExistence type="predicted"/>
<evidence type="ECO:0000256" key="1">
    <source>
        <dbReference type="SAM" id="Coils"/>
    </source>
</evidence>
<dbReference type="Proteomes" id="UP000827092">
    <property type="component" value="Unassembled WGS sequence"/>
</dbReference>
<gene>
    <name evidence="3" type="ORF">JTE90_028805</name>
</gene>
<keyword evidence="4" id="KW-1185">Reference proteome</keyword>
<feature type="coiled-coil region" evidence="1">
    <location>
        <begin position="138"/>
        <end position="179"/>
    </location>
</feature>
<comment type="caution">
    <text evidence="3">The sequence shown here is derived from an EMBL/GenBank/DDBJ whole genome shotgun (WGS) entry which is preliminary data.</text>
</comment>